<feature type="region of interest" description="Disordered" evidence="1">
    <location>
        <begin position="272"/>
        <end position="352"/>
    </location>
</feature>
<feature type="compositionally biased region" description="Basic residues" evidence="1">
    <location>
        <begin position="302"/>
        <end position="312"/>
    </location>
</feature>
<accession>A0A5E4GKH9</accession>
<feature type="non-terminal residue" evidence="3">
    <location>
        <position position="382"/>
    </location>
</feature>
<name>A0A5E4GKH9_PRUDU</name>
<proteinExistence type="predicted"/>
<evidence type="ECO:0000313" key="4">
    <source>
        <dbReference type="Proteomes" id="UP000327085"/>
    </source>
</evidence>
<gene>
    <name evidence="3" type="ORF">ALMOND_2B015460</name>
</gene>
<protein>
    <submittedName>
        <fullName evidence="3">PREDICTED: Retrotransposon gag</fullName>
    </submittedName>
</protein>
<feature type="non-terminal residue" evidence="3">
    <location>
        <position position="1"/>
    </location>
</feature>
<evidence type="ECO:0000256" key="1">
    <source>
        <dbReference type="SAM" id="MobiDB-lite"/>
    </source>
</evidence>
<dbReference type="OMA" id="DWSENTC"/>
<dbReference type="InParanoid" id="A0A5E4GKH9"/>
<dbReference type="EMBL" id="CABIKO010000918">
    <property type="protein sequence ID" value="VVA40123.1"/>
    <property type="molecule type" value="Genomic_DNA"/>
</dbReference>
<organism evidence="3 4">
    <name type="scientific">Prunus dulcis</name>
    <name type="common">Almond</name>
    <name type="synonym">Amygdalus dulcis</name>
    <dbReference type="NCBI Taxonomy" id="3755"/>
    <lineage>
        <taxon>Eukaryota</taxon>
        <taxon>Viridiplantae</taxon>
        <taxon>Streptophyta</taxon>
        <taxon>Embryophyta</taxon>
        <taxon>Tracheophyta</taxon>
        <taxon>Spermatophyta</taxon>
        <taxon>Magnoliopsida</taxon>
        <taxon>eudicotyledons</taxon>
        <taxon>Gunneridae</taxon>
        <taxon>Pentapetalae</taxon>
        <taxon>rosids</taxon>
        <taxon>fabids</taxon>
        <taxon>Rosales</taxon>
        <taxon>Rosaceae</taxon>
        <taxon>Amygdaloideae</taxon>
        <taxon>Amygdaleae</taxon>
        <taxon>Prunus</taxon>
    </lineage>
</organism>
<dbReference type="PANTHER" id="PTHR33437:SF2">
    <property type="entry name" value="OS06G0361200 PROTEIN"/>
    <property type="match status" value="1"/>
</dbReference>
<dbReference type="Proteomes" id="UP000327085">
    <property type="component" value="Chromosome 3"/>
</dbReference>
<sequence length="382" mass="44669">LESDSLDSWDQMEREFLNRFYSTRRTVSMMELTNTKQWKDEPVVDYINRWRSLSLDCKDRLLELSAVEMCIQGMHWGLLYILQGIKPRTFEELATRAHDMELSIASHGGKHEPVMEQRKEKVFGQKTDKPVKKPTKEAMTINTVPVKISTRDKKKEVRRMEPSREVDRRRRTLKELEEKTYPFPDSDVAGMLEDLLEKKVIELPECKRPEEMNRVNDPKFCKYHRIVSHPVEKCFVLKELIMNLARQGRIELDVDEIADANVATIVTDPCTEEVAGKPNNQGGDGFVGDSSFDDNEGWTLVTRRKPRTKRIPQRQNTQSKRERRKRSSHKRSKTKTRIMVKRDSGQESGPLIQEPRIPITLEEYFSKMFFVRGPTETVHMTT</sequence>
<evidence type="ECO:0000259" key="2">
    <source>
        <dbReference type="Pfam" id="PF03732"/>
    </source>
</evidence>
<reference evidence="4" key="1">
    <citation type="journal article" date="2020" name="Plant J.">
        <title>Transposons played a major role in the diversification between the closely related almond and peach genomes: results from the almond genome sequence.</title>
        <authorList>
            <person name="Alioto T."/>
            <person name="Alexiou K.G."/>
            <person name="Bardil A."/>
            <person name="Barteri F."/>
            <person name="Castanera R."/>
            <person name="Cruz F."/>
            <person name="Dhingra A."/>
            <person name="Duval H."/>
            <person name="Fernandez I Marti A."/>
            <person name="Frias L."/>
            <person name="Galan B."/>
            <person name="Garcia J.L."/>
            <person name="Howad W."/>
            <person name="Gomez-Garrido J."/>
            <person name="Gut M."/>
            <person name="Julca I."/>
            <person name="Morata J."/>
            <person name="Puigdomenech P."/>
            <person name="Ribeca P."/>
            <person name="Rubio Cabetas M.J."/>
            <person name="Vlasova A."/>
            <person name="Wirthensohn M."/>
            <person name="Garcia-Mas J."/>
            <person name="Gabaldon T."/>
            <person name="Casacuberta J.M."/>
            <person name="Arus P."/>
        </authorList>
    </citation>
    <scope>NUCLEOTIDE SEQUENCE [LARGE SCALE GENOMIC DNA]</scope>
    <source>
        <strain evidence="4">cv. Texas</strain>
    </source>
</reference>
<dbReference type="PANTHER" id="PTHR33437">
    <property type="entry name" value="OS06G0361200 PROTEIN"/>
    <property type="match status" value="1"/>
</dbReference>
<dbReference type="AlphaFoldDB" id="A0A5E4GKH9"/>
<feature type="domain" description="Retrotransposon gag" evidence="2">
    <location>
        <begin position="3"/>
        <end position="75"/>
    </location>
</feature>
<dbReference type="InterPro" id="IPR005162">
    <property type="entry name" value="Retrotrans_gag_dom"/>
</dbReference>
<feature type="region of interest" description="Disordered" evidence="1">
    <location>
        <begin position="150"/>
        <end position="169"/>
    </location>
</feature>
<feature type="compositionally biased region" description="Basic residues" evidence="1">
    <location>
        <begin position="321"/>
        <end position="339"/>
    </location>
</feature>
<dbReference type="Pfam" id="PF03732">
    <property type="entry name" value="Retrotrans_gag"/>
    <property type="match status" value="1"/>
</dbReference>
<evidence type="ECO:0000313" key="3">
    <source>
        <dbReference type="EMBL" id="VVA40123.1"/>
    </source>
</evidence>